<gene>
    <name evidence="5" type="ORF">ACRE_015320</name>
</gene>
<keyword evidence="2 3" id="KW-0040">ANK repeat</keyword>
<keyword evidence="1" id="KW-0677">Repeat</keyword>
<evidence type="ECO:0000256" key="4">
    <source>
        <dbReference type="SAM" id="MobiDB-lite"/>
    </source>
</evidence>
<evidence type="ECO:0000313" key="5">
    <source>
        <dbReference type="EMBL" id="KFH47624.1"/>
    </source>
</evidence>
<dbReference type="PROSITE" id="PS50088">
    <property type="entry name" value="ANK_REPEAT"/>
    <property type="match status" value="3"/>
</dbReference>
<dbReference type="Proteomes" id="UP000029964">
    <property type="component" value="Unassembled WGS sequence"/>
</dbReference>
<evidence type="ECO:0000256" key="2">
    <source>
        <dbReference type="ARBA" id="ARBA00023043"/>
    </source>
</evidence>
<dbReference type="PANTHER" id="PTHR24126:SF14">
    <property type="entry name" value="ANK_REP_REGION DOMAIN-CONTAINING PROTEIN"/>
    <property type="match status" value="1"/>
</dbReference>
<dbReference type="HOGENOM" id="CLU_000134_48_0_1"/>
<dbReference type="InterPro" id="IPR036770">
    <property type="entry name" value="Ankyrin_rpt-contain_sf"/>
</dbReference>
<dbReference type="SMART" id="SM00248">
    <property type="entry name" value="ANK"/>
    <property type="match status" value="6"/>
</dbReference>
<dbReference type="Gene3D" id="1.25.40.20">
    <property type="entry name" value="Ankyrin repeat-containing domain"/>
    <property type="match status" value="2"/>
</dbReference>
<dbReference type="Pfam" id="PF12796">
    <property type="entry name" value="Ank_2"/>
    <property type="match status" value="2"/>
</dbReference>
<dbReference type="PANTHER" id="PTHR24126">
    <property type="entry name" value="ANKYRIN REPEAT, PH AND SEC7 DOMAIN CONTAINING PROTEIN SECG-RELATED"/>
    <property type="match status" value="1"/>
</dbReference>
<accession>A0A086TE42</accession>
<evidence type="ECO:0000313" key="6">
    <source>
        <dbReference type="Proteomes" id="UP000029964"/>
    </source>
</evidence>
<protein>
    <submittedName>
        <fullName evidence="5">Ankyrin repeat domain-containing protein-like protein</fullName>
    </submittedName>
</protein>
<feature type="repeat" description="ANK" evidence="3">
    <location>
        <begin position="220"/>
        <end position="252"/>
    </location>
</feature>
<evidence type="ECO:0000256" key="1">
    <source>
        <dbReference type="ARBA" id="ARBA00022737"/>
    </source>
</evidence>
<dbReference type="OrthoDB" id="5105076at2759"/>
<feature type="compositionally biased region" description="Polar residues" evidence="4">
    <location>
        <begin position="300"/>
        <end position="318"/>
    </location>
</feature>
<keyword evidence="6" id="KW-1185">Reference proteome</keyword>
<dbReference type="PROSITE" id="PS50297">
    <property type="entry name" value="ANK_REP_REGION"/>
    <property type="match status" value="3"/>
</dbReference>
<feature type="region of interest" description="Disordered" evidence="4">
    <location>
        <begin position="298"/>
        <end position="318"/>
    </location>
</feature>
<evidence type="ECO:0000256" key="3">
    <source>
        <dbReference type="PROSITE-ProRule" id="PRU00023"/>
    </source>
</evidence>
<reference evidence="6" key="1">
    <citation type="journal article" date="2014" name="Genome Announc.">
        <title>Genome sequence and annotation of Acremonium chrysogenum, producer of the beta-lactam antibiotic cephalosporin C.</title>
        <authorList>
            <person name="Terfehr D."/>
            <person name="Dahlmann T.A."/>
            <person name="Specht T."/>
            <person name="Zadra I."/>
            <person name="Kuernsteiner H."/>
            <person name="Kueck U."/>
        </authorList>
    </citation>
    <scope>NUCLEOTIDE SEQUENCE [LARGE SCALE GENOMIC DNA]</scope>
    <source>
        <strain evidence="6">ATCC 11550 / CBS 779.69 / DSM 880 / IAM 14645 / JCM 23072 / IMI 49137</strain>
    </source>
</reference>
<dbReference type="Pfam" id="PF13637">
    <property type="entry name" value="Ank_4"/>
    <property type="match status" value="1"/>
</dbReference>
<feature type="repeat" description="ANK" evidence="3">
    <location>
        <begin position="253"/>
        <end position="285"/>
    </location>
</feature>
<dbReference type="EMBL" id="JPKY01000008">
    <property type="protein sequence ID" value="KFH47624.1"/>
    <property type="molecule type" value="Genomic_DNA"/>
</dbReference>
<feature type="repeat" description="ANK" evidence="3">
    <location>
        <begin position="116"/>
        <end position="148"/>
    </location>
</feature>
<name>A0A086TE42_HAPC1</name>
<sequence>MHLLDLAPELLVAIQERLEELTDVDAFARSSRALYETVNRQLYRRSAREDGYAMEWAAHEGCTDTAKRYLAETAGIHSNSQFYDMAIVSAANHGHADMVELLLAGTGANVNCHIKDGTTPLIAAVQNGHAAVIRVLIDRNADPNLGSDPTNPGNKRPMWHAVCRERVASVKALVEKGAEWDYVERNHMTPLEMATSMGSMQIFKYLVGMARIDKRIDDPRGIRLLHLAAAQGHKAAVKYLLGLGYSVDAPDETGLTPLRRAVINERSDVAKFLFDKGADVHTHGTDLRTHGLSMLGDSVGSANVTSSQPSARARSQGQ</sequence>
<dbReference type="AlphaFoldDB" id="A0A086TE42"/>
<organism evidence="5 6">
    <name type="scientific">Hapsidospora chrysogenum (strain ATCC 11550 / CBS 779.69 / DSM 880 / IAM 14645 / JCM 23072 / IMI 49137)</name>
    <name type="common">Acremonium chrysogenum</name>
    <dbReference type="NCBI Taxonomy" id="857340"/>
    <lineage>
        <taxon>Eukaryota</taxon>
        <taxon>Fungi</taxon>
        <taxon>Dikarya</taxon>
        <taxon>Ascomycota</taxon>
        <taxon>Pezizomycotina</taxon>
        <taxon>Sordariomycetes</taxon>
        <taxon>Hypocreomycetidae</taxon>
        <taxon>Hypocreales</taxon>
        <taxon>Bionectriaceae</taxon>
        <taxon>Hapsidospora</taxon>
    </lineage>
</organism>
<dbReference type="SUPFAM" id="SSF48403">
    <property type="entry name" value="Ankyrin repeat"/>
    <property type="match status" value="1"/>
</dbReference>
<dbReference type="InterPro" id="IPR002110">
    <property type="entry name" value="Ankyrin_rpt"/>
</dbReference>
<dbReference type="STRING" id="857340.A0A086TE42"/>
<proteinExistence type="predicted"/>
<comment type="caution">
    <text evidence="5">The sequence shown here is derived from an EMBL/GenBank/DDBJ whole genome shotgun (WGS) entry which is preliminary data.</text>
</comment>